<protein>
    <submittedName>
        <fullName evidence="3">3-oxoadipate enol-lactonase</fullName>
        <ecNumber evidence="3">3.1.1.24</ecNumber>
    </submittedName>
</protein>
<evidence type="ECO:0000313" key="3">
    <source>
        <dbReference type="EMBL" id="MFC6087969.1"/>
    </source>
</evidence>
<dbReference type="PANTHER" id="PTHR43194:SF2">
    <property type="entry name" value="PEROXISOMAL MEMBRANE PROTEIN LPX1"/>
    <property type="match status" value="1"/>
</dbReference>
<feature type="region of interest" description="Disordered" evidence="1">
    <location>
        <begin position="1"/>
        <end position="23"/>
    </location>
</feature>
<evidence type="ECO:0000256" key="1">
    <source>
        <dbReference type="SAM" id="MobiDB-lite"/>
    </source>
</evidence>
<keyword evidence="3" id="KW-0378">Hydrolase</keyword>
<dbReference type="Pfam" id="PF00561">
    <property type="entry name" value="Abhydrolase_1"/>
    <property type="match status" value="1"/>
</dbReference>
<dbReference type="NCBIfam" id="TIGR02427">
    <property type="entry name" value="protocat_pcaD"/>
    <property type="match status" value="1"/>
</dbReference>
<proteinExistence type="predicted"/>
<dbReference type="Gene3D" id="3.40.50.1820">
    <property type="entry name" value="alpha/beta hydrolase"/>
    <property type="match status" value="1"/>
</dbReference>
<dbReference type="Proteomes" id="UP001596220">
    <property type="component" value="Unassembled WGS sequence"/>
</dbReference>
<organism evidence="3 4">
    <name type="scientific">Saccharothrix lopnurensis</name>
    <dbReference type="NCBI Taxonomy" id="1670621"/>
    <lineage>
        <taxon>Bacteria</taxon>
        <taxon>Bacillati</taxon>
        <taxon>Actinomycetota</taxon>
        <taxon>Actinomycetes</taxon>
        <taxon>Pseudonocardiales</taxon>
        <taxon>Pseudonocardiaceae</taxon>
        <taxon>Saccharothrix</taxon>
    </lineage>
</organism>
<dbReference type="SUPFAM" id="SSF53474">
    <property type="entry name" value="alpha/beta-Hydrolases"/>
    <property type="match status" value="1"/>
</dbReference>
<evidence type="ECO:0000259" key="2">
    <source>
        <dbReference type="Pfam" id="PF00561"/>
    </source>
</evidence>
<name>A0ABW1NXA4_9PSEU</name>
<evidence type="ECO:0000313" key="4">
    <source>
        <dbReference type="Proteomes" id="UP001596220"/>
    </source>
</evidence>
<dbReference type="EMBL" id="JBHSQO010000001">
    <property type="protein sequence ID" value="MFC6087969.1"/>
    <property type="molecule type" value="Genomic_DNA"/>
</dbReference>
<dbReference type="RefSeq" id="WP_380632010.1">
    <property type="nucleotide sequence ID" value="NZ_JBHSQO010000001.1"/>
</dbReference>
<dbReference type="InterPro" id="IPR000073">
    <property type="entry name" value="AB_hydrolase_1"/>
</dbReference>
<dbReference type="InterPro" id="IPR026968">
    <property type="entry name" value="PcaD/CatD"/>
</dbReference>
<reference evidence="4" key="1">
    <citation type="journal article" date="2019" name="Int. J. Syst. Evol. Microbiol.">
        <title>The Global Catalogue of Microorganisms (GCM) 10K type strain sequencing project: providing services to taxonomists for standard genome sequencing and annotation.</title>
        <authorList>
            <consortium name="The Broad Institute Genomics Platform"/>
            <consortium name="The Broad Institute Genome Sequencing Center for Infectious Disease"/>
            <person name="Wu L."/>
            <person name="Ma J."/>
        </authorList>
    </citation>
    <scope>NUCLEOTIDE SEQUENCE [LARGE SCALE GENOMIC DNA]</scope>
    <source>
        <strain evidence="4">CGMCC 4.7246</strain>
    </source>
</reference>
<feature type="domain" description="AB hydrolase-1" evidence="2">
    <location>
        <begin position="24"/>
        <end position="245"/>
    </location>
</feature>
<sequence length="264" mass="27380">MSDPVDGVPAEVHHAEHGPPDGPAVVLSGSLGSDLTMWDPQVGPLVAAGFRVVRYDHRGHGASPVPPGPYRLADLAGDATALLDRLGVRRAHWVGLSLGGMVGMWLAAHRPERVGRLVLCCTSAAPGPAEGWTGRAAAVRAGGTEAIADAVVARWFTPGWRAADPARTARHRAVVAATPAEGYASCCEAIATMRLTDVLPRITAPTLVLSGAEDPATPPEHGERIARAVPGARLEVVAGAAHLGTAERPGRFTGAVLRHLEENP</sequence>
<dbReference type="InterPro" id="IPR029058">
    <property type="entry name" value="AB_hydrolase_fold"/>
</dbReference>
<dbReference type="PRINTS" id="PR00111">
    <property type="entry name" value="ABHYDROLASE"/>
</dbReference>
<dbReference type="GO" id="GO:0047570">
    <property type="term" value="F:3-oxoadipate enol-lactonase activity"/>
    <property type="evidence" value="ECO:0007669"/>
    <property type="project" value="UniProtKB-EC"/>
</dbReference>
<keyword evidence="4" id="KW-1185">Reference proteome</keyword>
<dbReference type="EC" id="3.1.1.24" evidence="3"/>
<comment type="caution">
    <text evidence="3">The sequence shown here is derived from an EMBL/GenBank/DDBJ whole genome shotgun (WGS) entry which is preliminary data.</text>
</comment>
<gene>
    <name evidence="3" type="primary">pcaD</name>
    <name evidence="3" type="ORF">ACFP3R_01660</name>
</gene>
<dbReference type="PANTHER" id="PTHR43194">
    <property type="entry name" value="HYDROLASE ALPHA/BETA FOLD FAMILY"/>
    <property type="match status" value="1"/>
</dbReference>
<dbReference type="InterPro" id="IPR050228">
    <property type="entry name" value="Carboxylesterase_BioH"/>
</dbReference>
<accession>A0ABW1NXA4</accession>